<dbReference type="OMA" id="FRFNYHS"/>
<dbReference type="InterPro" id="IPR000408">
    <property type="entry name" value="Reg_chr_condens"/>
</dbReference>
<dbReference type="GeneID" id="39736422"/>
<dbReference type="SUPFAM" id="SSF50985">
    <property type="entry name" value="RCC1/BLIP-II"/>
    <property type="match status" value="1"/>
</dbReference>
<organism evidence="2 3">
    <name type="scientific">Plasmodium relictum</name>
    <dbReference type="NCBI Taxonomy" id="85471"/>
    <lineage>
        <taxon>Eukaryota</taxon>
        <taxon>Sar</taxon>
        <taxon>Alveolata</taxon>
        <taxon>Apicomplexa</taxon>
        <taxon>Aconoidasida</taxon>
        <taxon>Haemosporida</taxon>
        <taxon>Plasmodiidae</taxon>
        <taxon>Plasmodium</taxon>
        <taxon>Plasmodium (Haemamoeba)</taxon>
    </lineage>
</organism>
<keyword evidence="3" id="KW-1185">Reference proteome</keyword>
<evidence type="ECO:0000256" key="1">
    <source>
        <dbReference type="ARBA" id="ARBA00022737"/>
    </source>
</evidence>
<dbReference type="Pfam" id="PF13540">
    <property type="entry name" value="RCC1_2"/>
    <property type="match status" value="2"/>
</dbReference>
<accession>A0A1J1HA49</accession>
<dbReference type="InterPro" id="IPR051210">
    <property type="entry name" value="Ub_ligase/GEF_domain"/>
</dbReference>
<evidence type="ECO:0000313" key="2">
    <source>
        <dbReference type="EMBL" id="CRH00306.1"/>
    </source>
</evidence>
<dbReference type="Proteomes" id="UP000220158">
    <property type="component" value="Chromosome 9"/>
</dbReference>
<keyword evidence="1" id="KW-0677">Repeat</keyword>
<dbReference type="OrthoDB" id="8068875at2759"/>
<dbReference type="InterPro" id="IPR009091">
    <property type="entry name" value="RCC1/BLIP-II"/>
</dbReference>
<dbReference type="KEGG" id="prel:PRELSG_0940900"/>
<name>A0A1J1HA49_PLARL</name>
<dbReference type="EMBL" id="LN835304">
    <property type="protein sequence ID" value="CRH00306.1"/>
    <property type="molecule type" value="Genomic_DNA"/>
</dbReference>
<protein>
    <recommendedName>
        <fullName evidence="4">Regulator of chromosome condensation</fullName>
    </recommendedName>
</protein>
<dbReference type="Gene3D" id="2.130.10.30">
    <property type="entry name" value="Regulator of chromosome condensation 1/beta-lactamase-inhibitor protein II"/>
    <property type="match status" value="1"/>
</dbReference>
<proteinExistence type="predicted"/>
<evidence type="ECO:0008006" key="4">
    <source>
        <dbReference type="Google" id="ProtNLM"/>
    </source>
</evidence>
<evidence type="ECO:0000313" key="3">
    <source>
        <dbReference type="Proteomes" id="UP000220158"/>
    </source>
</evidence>
<dbReference type="RefSeq" id="XP_028533309.1">
    <property type="nucleotide sequence ID" value="XM_028676862.1"/>
</dbReference>
<reference evidence="2 3" key="1">
    <citation type="submission" date="2015-04" db="EMBL/GenBank/DDBJ databases">
        <authorList>
            <consortium name="Pathogen Informatics"/>
        </authorList>
    </citation>
    <scope>NUCLEOTIDE SEQUENCE [LARGE SCALE GENOMIC DNA]</scope>
    <source>
        <strain evidence="2 3">SGS1</strain>
    </source>
</reference>
<sequence>MILNEDIGKSLSNVYLYKNGELELIKELENVFIKRVSTCHNSINIILNFKDKNKYNTLIRLDDENNYSSSYLNISYNDTYDFNFITSDLNLYLFYKNNRRQEKFNNLNNENTNKKYEKSFIVYDKNTKNLNEEATKKENGMLLKKNIKNILLSSEKYNVWNYKIENTNNKEKKTMNMIFEKIFFCSSEFYAINRENDAYKWNIDINKNEIIYNYHSKFISYINFSEKEKIIDISCGKNHTLFLSKKKNCYACGGNDNYQVCEEKKIFFKEPKLVLLDKKERKKVKYISAGYSHNLICTQENEIFGWGNNIHGQLLSIDNHFLKTPTLIFNQKIWNDLMKKKLKLKKKKKKEHITRNENFLKDIETKEIYKEIKNNEEIDEIKNLNEQFFKLNNHKYKNKMEIQKICCGFSFSVILLKNKNCYILGKTKYNFKENSNYPIKINKKKKIDDVFCNFFDIILIDNLKILRTYPIIIEPNCNSSIFLFFNFKIKSCLDFKIKLMENNLNENKKYIYSKMVKECKNNEELINDNTPINTNKKKNCIDVFFHFSYDNDKKAYNFDFSHLFDSFSKNVCNAKSEYSMSCKINRNKINKKLFLILYNSNYYLNNGENIILSKYEGKIKSIVPDNFALMKNIKIKIKINKPPIHVKKEYINVLYHFKDDTNEYYKFSKGRMNKKRSYIYTNVSFINNNQSSILKKFSTCNIYFSFGNNFYLNSFPITIIKPDILNITPNSVNIHENKNINMNMLHLSNQFEYLHVILYNPHLQFIYKKAYYNCEEDNYYFSTPLIPITLFKKIQSDSIKFNVFASYNNIEYSQSEITLTVFNV</sequence>
<dbReference type="VEuPathDB" id="PlasmoDB:PRELSG_0940900"/>
<dbReference type="PANTHER" id="PTHR22870:SF408">
    <property type="entry name" value="OS09G0560450 PROTEIN"/>
    <property type="match status" value="1"/>
</dbReference>
<gene>
    <name evidence="2" type="ORF">PRELSG_0940900</name>
</gene>
<dbReference type="AlphaFoldDB" id="A0A1J1HA49"/>
<dbReference type="PANTHER" id="PTHR22870">
    <property type="entry name" value="REGULATOR OF CHROMOSOME CONDENSATION"/>
    <property type="match status" value="1"/>
</dbReference>
<dbReference type="PROSITE" id="PS00626">
    <property type="entry name" value="RCC1_2"/>
    <property type="match status" value="1"/>
</dbReference>